<evidence type="ECO:0000313" key="2">
    <source>
        <dbReference type="Proteomes" id="UP000693672"/>
    </source>
</evidence>
<dbReference type="GO" id="GO:0005829">
    <property type="term" value="C:cytosol"/>
    <property type="evidence" value="ECO:0007669"/>
    <property type="project" value="TreeGrafter"/>
</dbReference>
<evidence type="ECO:0000313" key="1">
    <source>
        <dbReference type="EMBL" id="CAG7614905.1"/>
    </source>
</evidence>
<dbReference type="Proteomes" id="UP000693672">
    <property type="component" value="Unassembled WGS sequence"/>
</dbReference>
<dbReference type="PANTHER" id="PTHR34986">
    <property type="entry name" value="EVOLVED BETA-GALACTOSIDASE SUBUNIT BETA"/>
    <property type="match status" value="1"/>
</dbReference>
<sequence>MIVSDLIRWDREKHMFHPSIQAGVDYIRRTNFDTVEDGTYAIEGEHLFAIVQTVGTEAKPLRTPESHETHIDIQCLLRGEERIGVVRADGKQRITQQLLDEKDLLLYDAGLDDADLLLTPGMFAVFFPADVHRPCCSVTGDRKIRKVVVKIHKQLWMQDFYFSEARER</sequence>
<dbReference type="InterPro" id="IPR004375">
    <property type="entry name" value="NanQ/TabA/YiaL"/>
</dbReference>
<dbReference type="Pfam" id="PF04074">
    <property type="entry name" value="DUF386"/>
    <property type="match status" value="1"/>
</dbReference>
<dbReference type="AlphaFoldDB" id="A0A916K1I3"/>
<accession>A0A916K1I3</accession>
<gene>
    <name evidence="1" type="ORF">PAESOLCIP111_01759</name>
</gene>
<dbReference type="PANTHER" id="PTHR34986:SF1">
    <property type="entry name" value="PROTEIN YIAL"/>
    <property type="match status" value="1"/>
</dbReference>
<dbReference type="RefSeq" id="WP_218091549.1">
    <property type="nucleotide sequence ID" value="NZ_CAJVAS010000005.1"/>
</dbReference>
<organism evidence="1 2">
    <name type="scientific">Paenibacillus solanacearum</name>
    <dbReference type="NCBI Taxonomy" id="2048548"/>
    <lineage>
        <taxon>Bacteria</taxon>
        <taxon>Bacillati</taxon>
        <taxon>Bacillota</taxon>
        <taxon>Bacilli</taxon>
        <taxon>Bacillales</taxon>
        <taxon>Paenibacillaceae</taxon>
        <taxon>Paenibacillus</taxon>
    </lineage>
</organism>
<dbReference type="EMBL" id="CAJVAS010000005">
    <property type="protein sequence ID" value="CAG7614905.1"/>
    <property type="molecule type" value="Genomic_DNA"/>
</dbReference>
<protein>
    <recommendedName>
        <fullName evidence="3">DUF386 domain-containing protein</fullName>
    </recommendedName>
</protein>
<evidence type="ECO:0008006" key="3">
    <source>
        <dbReference type="Google" id="ProtNLM"/>
    </source>
</evidence>
<dbReference type="NCBIfam" id="TIGR00022">
    <property type="entry name" value="YhcH/YjgK/YiaL family protein"/>
    <property type="match status" value="1"/>
</dbReference>
<keyword evidence="2" id="KW-1185">Reference proteome</keyword>
<proteinExistence type="predicted"/>
<comment type="caution">
    <text evidence="1">The sequence shown here is derived from an EMBL/GenBank/DDBJ whole genome shotgun (WGS) entry which is preliminary data.</text>
</comment>
<name>A0A916K1I3_9BACL</name>
<reference evidence="1" key="1">
    <citation type="submission" date="2021-06" db="EMBL/GenBank/DDBJ databases">
        <authorList>
            <person name="Criscuolo A."/>
        </authorList>
    </citation>
    <scope>NUCLEOTIDE SEQUENCE</scope>
    <source>
        <strain evidence="1">CIP111600</strain>
    </source>
</reference>